<evidence type="ECO:0000259" key="3">
    <source>
        <dbReference type="Pfam" id="PF12870"/>
    </source>
</evidence>
<dbReference type="Pfam" id="PF12870">
    <property type="entry name" value="DUF4878"/>
    <property type="match status" value="1"/>
</dbReference>
<feature type="compositionally biased region" description="Basic and acidic residues" evidence="1">
    <location>
        <begin position="130"/>
        <end position="151"/>
    </location>
</feature>
<comment type="caution">
    <text evidence="4">The sequence shown here is derived from an EMBL/GenBank/DDBJ whole genome shotgun (WGS) entry which is preliminary data.</text>
</comment>
<protein>
    <submittedName>
        <fullName evidence="4">DUF4878 domain-containing protein</fullName>
    </submittedName>
</protein>
<dbReference type="Gene3D" id="3.10.450.50">
    <property type="match status" value="1"/>
</dbReference>
<feature type="region of interest" description="Disordered" evidence="1">
    <location>
        <begin position="130"/>
        <end position="178"/>
    </location>
</feature>
<feature type="signal peptide" evidence="2">
    <location>
        <begin position="1"/>
        <end position="29"/>
    </location>
</feature>
<dbReference type="EMBL" id="JAEUAH010000004">
    <property type="protein sequence ID" value="MBM0650018.1"/>
    <property type="molecule type" value="Genomic_DNA"/>
</dbReference>
<gene>
    <name evidence="4" type="ORF">JNB19_04475</name>
</gene>
<evidence type="ECO:0000256" key="2">
    <source>
        <dbReference type="SAM" id="SignalP"/>
    </source>
</evidence>
<proteinExistence type="predicted"/>
<evidence type="ECO:0000256" key="1">
    <source>
        <dbReference type="SAM" id="MobiDB-lite"/>
    </source>
</evidence>
<dbReference type="InterPro" id="IPR024267">
    <property type="entry name" value="DUF4878"/>
</dbReference>
<keyword evidence="2" id="KW-0732">Signal</keyword>
<evidence type="ECO:0000313" key="5">
    <source>
        <dbReference type="Proteomes" id="UP000603506"/>
    </source>
</evidence>
<keyword evidence="5" id="KW-1185">Reference proteome</keyword>
<name>A0ABS1YUC4_9FLAO</name>
<feature type="compositionally biased region" description="Polar residues" evidence="1">
    <location>
        <begin position="169"/>
        <end position="178"/>
    </location>
</feature>
<dbReference type="Proteomes" id="UP000603506">
    <property type="component" value="Unassembled WGS sequence"/>
</dbReference>
<feature type="domain" description="DUF4878" evidence="3">
    <location>
        <begin position="26"/>
        <end position="126"/>
    </location>
</feature>
<evidence type="ECO:0000313" key="4">
    <source>
        <dbReference type="EMBL" id="MBM0650018.1"/>
    </source>
</evidence>
<sequence length="178" mass="19601">MSNLNTHKMKKLFLSLFLIGSLMLTSCSGNSPKTVAEKFMTAVNANNFDEAGKYCDAQTSQLLKSFSEFMKSVPSSDAKNEQLFKGFKITKVEENGDTAKVFYTTEDSNGKENALDLKKVDGKWIVSMNKENKENGGGAHDHGDGHDHDMPEMQPNIDPDAPDMPADVETQTTTPTNK</sequence>
<organism evidence="4 5">
    <name type="scientific">Capnocytophaga genosp. AHN8471</name>
    <dbReference type="NCBI Taxonomy" id="327574"/>
    <lineage>
        <taxon>Bacteria</taxon>
        <taxon>Pseudomonadati</taxon>
        <taxon>Bacteroidota</taxon>
        <taxon>Flavobacteriia</taxon>
        <taxon>Flavobacteriales</taxon>
        <taxon>Flavobacteriaceae</taxon>
        <taxon>Capnocytophaga</taxon>
    </lineage>
</organism>
<feature type="chain" id="PRO_5046542920" evidence="2">
    <location>
        <begin position="30"/>
        <end position="178"/>
    </location>
</feature>
<reference evidence="4 5" key="1">
    <citation type="submission" date="2021-01" db="EMBL/GenBank/DDBJ databases">
        <title>Evidence that Capnocytophaga endodontalis is a later homotypic synonym for Capnocytophaga genospecies AHN8471, and request for opinion on proposed recognition of strain AHN8471 as type strain of the species.</title>
        <authorList>
            <person name="Nicholson A.C."/>
            <person name="Hopper C.L."/>
            <person name="Gulvik C.A."/>
            <person name="Mcquiston J.R."/>
            <person name="Lau E.F."/>
        </authorList>
    </citation>
    <scope>NUCLEOTIDE SEQUENCE [LARGE SCALE GENOMIC DNA]</scope>
    <source>
        <strain evidence="4 5">AHN9576</strain>
    </source>
</reference>
<accession>A0ABS1YUC4</accession>